<feature type="binding site" evidence="5">
    <location>
        <position position="68"/>
    </location>
    <ligand>
        <name>Mg(2+)</name>
        <dbReference type="ChEBI" id="CHEBI:18420"/>
        <label>1</label>
        <note>catalytic</note>
    </ligand>
</feature>
<dbReference type="Gene3D" id="3.40.190.80">
    <property type="match status" value="1"/>
</dbReference>
<dbReference type="SUPFAM" id="SSF56655">
    <property type="entry name" value="Carbohydrate phosphatase"/>
    <property type="match status" value="1"/>
</dbReference>
<proteinExistence type="predicted"/>
<dbReference type="GO" id="GO:0007165">
    <property type="term" value="P:signal transduction"/>
    <property type="evidence" value="ECO:0007669"/>
    <property type="project" value="TreeGrafter"/>
</dbReference>
<name>A0A075H659_9ARCH</name>
<evidence type="ECO:0000256" key="5">
    <source>
        <dbReference type="PIRSR" id="PIRSR600760-2"/>
    </source>
</evidence>
<feature type="binding site" evidence="5">
    <location>
        <position position="86"/>
    </location>
    <ligand>
        <name>Mg(2+)</name>
        <dbReference type="ChEBI" id="CHEBI:18420"/>
        <label>1</label>
        <note>catalytic</note>
    </ligand>
</feature>
<reference evidence="6" key="1">
    <citation type="journal article" date="2014" name="Genome Biol. Evol.">
        <title>Pangenome evidence for extensive interdomain horizontal transfer affecting lineage core and shell genes in uncultured planktonic thaumarchaeota and euryarchaeota.</title>
        <authorList>
            <person name="Deschamps P."/>
            <person name="Zivanovic Y."/>
            <person name="Moreira D."/>
            <person name="Rodriguez-Valera F."/>
            <person name="Lopez-Garcia P."/>
        </authorList>
    </citation>
    <scope>NUCLEOTIDE SEQUENCE</scope>
</reference>
<feature type="binding site" evidence="5">
    <location>
        <position position="88"/>
    </location>
    <ligand>
        <name>Mg(2+)</name>
        <dbReference type="ChEBI" id="CHEBI:18420"/>
        <label>1</label>
        <note>catalytic</note>
    </ligand>
</feature>
<feature type="binding site" evidence="5">
    <location>
        <position position="214"/>
    </location>
    <ligand>
        <name>Mg(2+)</name>
        <dbReference type="ChEBI" id="CHEBI:18420"/>
        <label>1</label>
        <note>catalytic</note>
    </ligand>
</feature>
<feature type="binding site" evidence="5">
    <location>
        <position position="89"/>
    </location>
    <ligand>
        <name>Mg(2+)</name>
        <dbReference type="ChEBI" id="CHEBI:18420"/>
        <label>1</label>
        <note>catalytic</note>
    </ligand>
</feature>
<evidence type="ECO:0000256" key="3">
    <source>
        <dbReference type="ARBA" id="ARBA00022801"/>
    </source>
</evidence>
<dbReference type="FunFam" id="3.30.540.10:FF:000027">
    <property type="entry name" value="Fructose-1,6-bisphosphatase/inositol-1-monophosphatase"/>
    <property type="match status" value="1"/>
</dbReference>
<accession>A0A075H659</accession>
<keyword evidence="4 5" id="KW-0460">Magnesium</keyword>
<organism evidence="6">
    <name type="scientific">uncultured marine thaumarchaeote KM3_53_H02</name>
    <dbReference type="NCBI Taxonomy" id="1456187"/>
    <lineage>
        <taxon>Archaea</taxon>
        <taxon>Nitrososphaerota</taxon>
        <taxon>environmental samples</taxon>
    </lineage>
</organism>
<protein>
    <submittedName>
        <fullName evidence="6">Inositol-phosphate phosphatase (IMPA, suhB)</fullName>
        <ecNumber evidence="6">3.1.3.25</ecNumber>
    </submittedName>
</protein>
<dbReference type="AlphaFoldDB" id="A0A075H659"/>
<comment type="cofactor">
    <cofactor evidence="1 5">
        <name>Mg(2+)</name>
        <dbReference type="ChEBI" id="CHEBI:18420"/>
    </cofactor>
</comment>
<dbReference type="PANTHER" id="PTHR20854">
    <property type="entry name" value="INOSITOL MONOPHOSPHATASE"/>
    <property type="match status" value="1"/>
</dbReference>
<dbReference type="GO" id="GO:0006020">
    <property type="term" value="P:inositol metabolic process"/>
    <property type="evidence" value="ECO:0007669"/>
    <property type="project" value="TreeGrafter"/>
</dbReference>
<keyword evidence="2 5" id="KW-0479">Metal-binding</keyword>
<dbReference type="Gene3D" id="3.30.540.10">
    <property type="entry name" value="Fructose-1,6-Bisphosphatase, subunit A, domain 1"/>
    <property type="match status" value="1"/>
</dbReference>
<dbReference type="GO" id="GO:0046872">
    <property type="term" value="F:metal ion binding"/>
    <property type="evidence" value="ECO:0007669"/>
    <property type="project" value="UniProtKB-KW"/>
</dbReference>
<dbReference type="InterPro" id="IPR000760">
    <property type="entry name" value="Inositol_monophosphatase-like"/>
</dbReference>
<dbReference type="GO" id="GO:0008934">
    <property type="term" value="F:inositol monophosphate 1-phosphatase activity"/>
    <property type="evidence" value="ECO:0007669"/>
    <property type="project" value="TreeGrafter"/>
</dbReference>
<evidence type="ECO:0000256" key="4">
    <source>
        <dbReference type="ARBA" id="ARBA00022842"/>
    </source>
</evidence>
<dbReference type="PRINTS" id="PR00377">
    <property type="entry name" value="IMPHPHTASES"/>
</dbReference>
<dbReference type="EMBL" id="KF900930">
    <property type="protein sequence ID" value="AIF11886.1"/>
    <property type="molecule type" value="Genomic_DNA"/>
</dbReference>
<evidence type="ECO:0000256" key="2">
    <source>
        <dbReference type="ARBA" id="ARBA00022723"/>
    </source>
</evidence>
<dbReference type="EC" id="3.1.3.25" evidence="6"/>
<gene>
    <name evidence="6" type="primary">IMPA</name>
    <name evidence="6" type="synonym">suhB</name>
</gene>
<dbReference type="Pfam" id="PF00459">
    <property type="entry name" value="Inositol_P"/>
    <property type="match status" value="1"/>
</dbReference>
<dbReference type="FunFam" id="3.40.190.80:FF:000020">
    <property type="entry name" value="Fructose-1,6-bisphosphatase/inositol-1-monophosphatase"/>
    <property type="match status" value="1"/>
</dbReference>
<evidence type="ECO:0000313" key="6">
    <source>
        <dbReference type="EMBL" id="AIF11886.1"/>
    </source>
</evidence>
<sequence length="266" mass="29109">METIEILITVSKLVYENVKDLAGTKEAIAGDFGRGAGGDISRNIDMIAEKTVIDYLKEINFDCVVLGEECGRIELSTNPKGFVIMDAIDGTTNAVRGLPFFCCSLAFATDEKLSSVTDAVVTNLSNGDVYWASKGKGTFLNGKSISVHKKKPVYRVVGINISASPPELIQKLTPIFERNHHVRHLGANALEMAFFAQGLIDVFIDFRKKIRIQDIAAGYLLIKEAGGLLLDENLEPLDSDISYETRLSFVAAASKEILDEVFSLIK</sequence>
<dbReference type="PANTHER" id="PTHR20854:SF4">
    <property type="entry name" value="INOSITOL-1-MONOPHOSPHATASE-RELATED"/>
    <property type="match status" value="1"/>
</dbReference>
<evidence type="ECO:0000256" key="1">
    <source>
        <dbReference type="ARBA" id="ARBA00001946"/>
    </source>
</evidence>
<keyword evidence="3 6" id="KW-0378">Hydrolase</keyword>